<feature type="compositionally biased region" description="Basic and acidic residues" evidence="1">
    <location>
        <begin position="152"/>
        <end position="163"/>
    </location>
</feature>
<feature type="compositionally biased region" description="Basic and acidic residues" evidence="1">
    <location>
        <begin position="194"/>
        <end position="218"/>
    </location>
</feature>
<feature type="region of interest" description="Disordered" evidence="1">
    <location>
        <begin position="152"/>
        <end position="227"/>
    </location>
</feature>
<dbReference type="AlphaFoldDB" id="A0A4Z1KR56"/>
<organism evidence="3 4">
    <name type="scientific">Botrytis porri</name>
    <dbReference type="NCBI Taxonomy" id="87229"/>
    <lineage>
        <taxon>Eukaryota</taxon>
        <taxon>Fungi</taxon>
        <taxon>Dikarya</taxon>
        <taxon>Ascomycota</taxon>
        <taxon>Pezizomycotina</taxon>
        <taxon>Leotiomycetes</taxon>
        <taxon>Helotiales</taxon>
        <taxon>Sclerotiniaceae</taxon>
        <taxon>Botrytis</taxon>
    </lineage>
</organism>
<name>A0A4Z1KR56_9HELO</name>
<sequence>MRSLLKAFLLAPVIVSAFVLPPTSKQDVDVEFEKNDVDTTAYTMGFVRLDLGHDSSSADVSPLDLRVDILPQKHVALEIGSISTSTNKVVVGSWSVDCVIIDGKPRGQLMKFMIDFVDGKTIANSGFSILFRQTEGTEIMNIETISSEEDQVIEHHSSSDKQHHNGMGPEGEHKHHMDEGSKEEHKIYMSKSPQGEHKDHMDNGPEGEHKHQMGHKEFNISQRVGRT</sequence>
<accession>A0A4Z1KR56</accession>
<reference evidence="3 4" key="1">
    <citation type="submission" date="2017-12" db="EMBL/GenBank/DDBJ databases">
        <title>Comparative genomics of Botrytis spp.</title>
        <authorList>
            <person name="Valero-Jimenez C.A."/>
            <person name="Tapia P."/>
            <person name="Veloso J."/>
            <person name="Silva-Moreno E."/>
            <person name="Staats M."/>
            <person name="Valdes J.H."/>
            <person name="Van Kan J.A.L."/>
        </authorList>
    </citation>
    <scope>NUCLEOTIDE SEQUENCE [LARGE SCALE GENOMIC DNA]</scope>
    <source>
        <strain evidence="3 4">MUCL3349</strain>
    </source>
</reference>
<keyword evidence="4" id="KW-1185">Reference proteome</keyword>
<feature type="signal peptide" evidence="2">
    <location>
        <begin position="1"/>
        <end position="17"/>
    </location>
</feature>
<protein>
    <submittedName>
        <fullName evidence="3">Uncharacterized protein</fullName>
    </submittedName>
</protein>
<dbReference type="Proteomes" id="UP000297280">
    <property type="component" value="Unassembled WGS sequence"/>
</dbReference>
<evidence type="ECO:0000313" key="4">
    <source>
        <dbReference type="Proteomes" id="UP000297280"/>
    </source>
</evidence>
<evidence type="ECO:0000256" key="1">
    <source>
        <dbReference type="SAM" id="MobiDB-lite"/>
    </source>
</evidence>
<proteinExistence type="predicted"/>
<keyword evidence="2" id="KW-0732">Signal</keyword>
<gene>
    <name evidence="3" type="ORF">BPOR_0283g00030</name>
</gene>
<evidence type="ECO:0000256" key="2">
    <source>
        <dbReference type="SAM" id="SignalP"/>
    </source>
</evidence>
<feature type="compositionally biased region" description="Basic and acidic residues" evidence="1">
    <location>
        <begin position="170"/>
        <end position="187"/>
    </location>
</feature>
<dbReference type="STRING" id="87229.A0A4Z1KR56"/>
<feature type="chain" id="PRO_5021340422" evidence="2">
    <location>
        <begin position="18"/>
        <end position="227"/>
    </location>
</feature>
<evidence type="ECO:0000313" key="3">
    <source>
        <dbReference type="EMBL" id="TGO86694.1"/>
    </source>
</evidence>
<dbReference type="EMBL" id="PQXO01000282">
    <property type="protein sequence ID" value="TGO86694.1"/>
    <property type="molecule type" value="Genomic_DNA"/>
</dbReference>
<comment type="caution">
    <text evidence="3">The sequence shown here is derived from an EMBL/GenBank/DDBJ whole genome shotgun (WGS) entry which is preliminary data.</text>
</comment>